<proteinExistence type="predicted"/>
<comment type="caution">
    <text evidence="1">The sequence shown here is derived from an EMBL/GenBank/DDBJ whole genome shotgun (WGS) entry which is preliminary data.</text>
</comment>
<keyword evidence="1" id="KW-0378">Hydrolase</keyword>
<sequence>MTGLRERQLGGLSADGAALLVVDVQRSFGDPAMLEPYGLAPDAAAAVAAAVERCGELVQSARAAG</sequence>
<dbReference type="GO" id="GO:0016787">
    <property type="term" value="F:hydrolase activity"/>
    <property type="evidence" value="ECO:0007669"/>
    <property type="project" value="UniProtKB-KW"/>
</dbReference>
<organism evidence="1 2">
    <name type="scientific">Agromyces albus</name>
    <dbReference type="NCBI Taxonomy" id="205332"/>
    <lineage>
        <taxon>Bacteria</taxon>
        <taxon>Bacillati</taxon>
        <taxon>Actinomycetota</taxon>
        <taxon>Actinomycetes</taxon>
        <taxon>Micrococcales</taxon>
        <taxon>Microbacteriaceae</taxon>
        <taxon>Agromyces</taxon>
    </lineage>
</organism>
<dbReference type="EMBL" id="SDPN01000034">
    <property type="protein sequence ID" value="RXZ67997.1"/>
    <property type="molecule type" value="Genomic_DNA"/>
</dbReference>
<reference evidence="1 2" key="1">
    <citation type="submission" date="2019-01" db="EMBL/GenBank/DDBJ databases">
        <title>Agromyces.</title>
        <authorList>
            <person name="Li J."/>
        </authorList>
    </citation>
    <scope>NUCLEOTIDE SEQUENCE [LARGE SCALE GENOMIC DNA]</scope>
    <source>
        <strain evidence="1 2">DSM 15934</strain>
    </source>
</reference>
<dbReference type="Proteomes" id="UP000293865">
    <property type="component" value="Unassembled WGS sequence"/>
</dbReference>
<accession>A0A4Q2KTE0</accession>
<evidence type="ECO:0000313" key="1">
    <source>
        <dbReference type="EMBL" id="RXZ67997.1"/>
    </source>
</evidence>
<name>A0A4Q2KTE0_9MICO</name>
<keyword evidence="2" id="KW-1185">Reference proteome</keyword>
<protein>
    <submittedName>
        <fullName evidence="1">Cysteine hydrolase</fullName>
    </submittedName>
</protein>
<dbReference type="SUPFAM" id="SSF52499">
    <property type="entry name" value="Isochorismatase-like hydrolases"/>
    <property type="match status" value="1"/>
</dbReference>
<feature type="non-terminal residue" evidence="1">
    <location>
        <position position="65"/>
    </location>
</feature>
<evidence type="ECO:0000313" key="2">
    <source>
        <dbReference type="Proteomes" id="UP000293865"/>
    </source>
</evidence>
<dbReference type="AlphaFoldDB" id="A0A4Q2KTE0"/>
<gene>
    <name evidence="1" type="ORF">ESP51_15170</name>
</gene>
<dbReference type="InterPro" id="IPR036380">
    <property type="entry name" value="Isochorismatase-like_sf"/>
</dbReference>
<dbReference type="Gene3D" id="3.40.50.850">
    <property type="entry name" value="Isochorismatase-like"/>
    <property type="match status" value="1"/>
</dbReference>